<feature type="region of interest" description="Disordered" evidence="1">
    <location>
        <begin position="480"/>
        <end position="550"/>
    </location>
</feature>
<dbReference type="EMBL" id="GL883139">
    <property type="protein sequence ID" value="EGG01262.1"/>
    <property type="molecule type" value="Genomic_DNA"/>
</dbReference>
<reference evidence="3" key="1">
    <citation type="journal article" date="2011" name="Proc. Natl. Acad. Sci. U.S.A.">
        <title>Obligate biotrophy features unraveled by the genomic analysis of rust fungi.</title>
        <authorList>
            <person name="Duplessis S."/>
            <person name="Cuomo C.A."/>
            <person name="Lin Y.-C."/>
            <person name="Aerts A."/>
            <person name="Tisserant E."/>
            <person name="Veneault-Fourrey C."/>
            <person name="Joly D.L."/>
            <person name="Hacquard S."/>
            <person name="Amselem J."/>
            <person name="Cantarel B.L."/>
            <person name="Chiu R."/>
            <person name="Coutinho P.M."/>
            <person name="Feau N."/>
            <person name="Field M."/>
            <person name="Frey P."/>
            <person name="Gelhaye E."/>
            <person name="Goldberg J."/>
            <person name="Grabherr M.G."/>
            <person name="Kodira C.D."/>
            <person name="Kohler A."/>
            <person name="Kuees U."/>
            <person name="Lindquist E.A."/>
            <person name="Lucas S.M."/>
            <person name="Mago R."/>
            <person name="Mauceli E."/>
            <person name="Morin E."/>
            <person name="Murat C."/>
            <person name="Pangilinan J.L."/>
            <person name="Park R."/>
            <person name="Pearson M."/>
            <person name="Quesneville H."/>
            <person name="Rouhier N."/>
            <person name="Sakthikumar S."/>
            <person name="Salamov A.A."/>
            <person name="Schmutz J."/>
            <person name="Selles B."/>
            <person name="Shapiro H."/>
            <person name="Tanguay P."/>
            <person name="Tuskan G.A."/>
            <person name="Henrissat B."/>
            <person name="Van de Peer Y."/>
            <person name="Rouze P."/>
            <person name="Ellis J.G."/>
            <person name="Dodds P.N."/>
            <person name="Schein J.E."/>
            <person name="Zhong S."/>
            <person name="Hamelin R.C."/>
            <person name="Grigoriev I.V."/>
            <person name="Szabo L.J."/>
            <person name="Martin F."/>
        </authorList>
    </citation>
    <scope>NUCLEOTIDE SEQUENCE [LARGE SCALE GENOMIC DNA]</scope>
    <source>
        <strain evidence="3">98AG31 / pathotype 3-4-7</strain>
    </source>
</reference>
<dbReference type="RefSeq" id="XP_007415363.1">
    <property type="nucleotide sequence ID" value="XM_007415301.1"/>
</dbReference>
<evidence type="ECO:0000256" key="1">
    <source>
        <dbReference type="SAM" id="MobiDB-lite"/>
    </source>
</evidence>
<feature type="region of interest" description="Disordered" evidence="1">
    <location>
        <begin position="1"/>
        <end position="35"/>
    </location>
</feature>
<dbReference type="VEuPathDB" id="FungiDB:MELLADRAFT_92532"/>
<name>F4S1W3_MELLP</name>
<feature type="compositionally biased region" description="Polar residues" evidence="1">
    <location>
        <begin position="89"/>
        <end position="106"/>
    </location>
</feature>
<protein>
    <submittedName>
        <fullName evidence="2">Uncharacterized protein</fullName>
    </submittedName>
</protein>
<dbReference type="HOGENOM" id="CLU_020173_0_0_1"/>
<sequence length="550" mass="61783">MECEEEDPNTQTDPKMQSSASAANNPDPEISALIADSLKQQAAQFEAIIAGLRDQFKDLGGSSSRSKSTPKASTQNVTPDTSSKRDRLSQSTSSQNPYSTPTSSSKKAPRKSKTPVPMPSKPVTPPVRRRHALQLLSGEMPSDFKSTKEALFVHIKVMWGLFKANDVPSPVEPSLLKEFYARFSKPEQIEAVLVDPASVDLVAQNDILTLRSLRSGSGKIGRGMANLDQGYILYIHGVLAKVGIRLMATGAYNYMNVNLEHVNSMSRFIAAYNHYVHYWMAGKFKSELKTPGRADSESARKVIQKHRERLKKARVLFLNDHRGKYPPRYKAICENILSHSDDEQEPGKNYLTIKTLEYRSKNASKFMRRLDIEMQKAAQVAGKASPHLERRLPKVPVPSSFTRAPRDLPIDFYKANWFNKLPSGQKRLIPDATQVAFLPDASQSLFPSPQTHPDERLSDKLFTAKYLNVYLPSYELYDEDQVDEESEEGSDVESVVDRENVKMNEPEESDSEFYDEGDFGDLYEDTDEEVDEGKGKGKAKEKETIDIDSD</sequence>
<evidence type="ECO:0000313" key="2">
    <source>
        <dbReference type="EMBL" id="EGG01262.1"/>
    </source>
</evidence>
<dbReference type="GeneID" id="18936283"/>
<gene>
    <name evidence="2" type="ORF">MELLADRAFT_92532</name>
</gene>
<feature type="compositionally biased region" description="Acidic residues" evidence="1">
    <location>
        <begin position="480"/>
        <end position="491"/>
    </location>
</feature>
<feature type="compositionally biased region" description="Basic and acidic residues" evidence="1">
    <location>
        <begin position="495"/>
        <end position="505"/>
    </location>
</feature>
<feature type="compositionally biased region" description="Polar residues" evidence="1">
    <location>
        <begin position="9"/>
        <end position="24"/>
    </location>
</feature>
<feature type="compositionally biased region" description="Basic and acidic residues" evidence="1">
    <location>
        <begin position="532"/>
        <end position="550"/>
    </location>
</feature>
<feature type="region of interest" description="Disordered" evidence="1">
    <location>
        <begin position="57"/>
        <end position="127"/>
    </location>
</feature>
<dbReference type="KEGG" id="mlr:MELLADRAFT_92532"/>
<feature type="compositionally biased region" description="Acidic residues" evidence="1">
    <location>
        <begin position="506"/>
        <end position="531"/>
    </location>
</feature>
<proteinExistence type="predicted"/>
<evidence type="ECO:0000313" key="3">
    <source>
        <dbReference type="Proteomes" id="UP000001072"/>
    </source>
</evidence>
<keyword evidence="3" id="KW-1185">Reference proteome</keyword>
<feature type="compositionally biased region" description="Pro residues" evidence="1">
    <location>
        <begin position="116"/>
        <end position="125"/>
    </location>
</feature>
<feature type="compositionally biased region" description="Low complexity" evidence="1">
    <location>
        <begin position="62"/>
        <end position="74"/>
    </location>
</feature>
<accession>F4S1W3</accession>
<dbReference type="InParanoid" id="F4S1W3"/>
<dbReference type="AlphaFoldDB" id="F4S1W3"/>
<dbReference type="Proteomes" id="UP000001072">
    <property type="component" value="Unassembled WGS sequence"/>
</dbReference>
<organism evidence="3">
    <name type="scientific">Melampsora larici-populina (strain 98AG31 / pathotype 3-4-7)</name>
    <name type="common">Poplar leaf rust fungus</name>
    <dbReference type="NCBI Taxonomy" id="747676"/>
    <lineage>
        <taxon>Eukaryota</taxon>
        <taxon>Fungi</taxon>
        <taxon>Dikarya</taxon>
        <taxon>Basidiomycota</taxon>
        <taxon>Pucciniomycotina</taxon>
        <taxon>Pucciniomycetes</taxon>
        <taxon>Pucciniales</taxon>
        <taxon>Melampsoraceae</taxon>
        <taxon>Melampsora</taxon>
    </lineage>
</organism>
<dbReference type="OrthoDB" id="3254880at2759"/>